<dbReference type="PANTHER" id="PTHR46917:SF1">
    <property type="entry name" value="MORN REPEAT-CONTAINING PROTEIN 2"/>
    <property type="match status" value="1"/>
</dbReference>
<dbReference type="Pfam" id="PF02493">
    <property type="entry name" value="MORN"/>
    <property type="match status" value="4"/>
</dbReference>
<keyword evidence="3" id="KW-1185">Reference proteome</keyword>
<protein>
    <submittedName>
        <fullName evidence="2">MORN2</fullName>
    </submittedName>
</protein>
<name>A0A7J7JKC8_BUGNE</name>
<organism evidence="2 3">
    <name type="scientific">Bugula neritina</name>
    <name type="common">Brown bryozoan</name>
    <name type="synonym">Sertularia neritina</name>
    <dbReference type="NCBI Taxonomy" id="10212"/>
    <lineage>
        <taxon>Eukaryota</taxon>
        <taxon>Metazoa</taxon>
        <taxon>Spiralia</taxon>
        <taxon>Lophotrochozoa</taxon>
        <taxon>Bryozoa</taxon>
        <taxon>Gymnolaemata</taxon>
        <taxon>Cheilostomatida</taxon>
        <taxon>Flustrina</taxon>
        <taxon>Buguloidea</taxon>
        <taxon>Bugulidae</taxon>
        <taxon>Bugula</taxon>
    </lineage>
</organism>
<evidence type="ECO:0000256" key="1">
    <source>
        <dbReference type="ARBA" id="ARBA00022737"/>
    </source>
</evidence>
<dbReference type="SMART" id="SM00698">
    <property type="entry name" value="MORN"/>
    <property type="match status" value="3"/>
</dbReference>
<evidence type="ECO:0000313" key="2">
    <source>
        <dbReference type="EMBL" id="KAF6026527.1"/>
    </source>
</evidence>
<dbReference type="PANTHER" id="PTHR46917">
    <property type="entry name" value="MORN REPEAT-CONTAINING PROTEIN 2"/>
    <property type="match status" value="1"/>
</dbReference>
<proteinExistence type="predicted"/>
<evidence type="ECO:0000313" key="3">
    <source>
        <dbReference type="Proteomes" id="UP000593567"/>
    </source>
</evidence>
<reference evidence="2" key="1">
    <citation type="submission" date="2020-06" db="EMBL/GenBank/DDBJ databases">
        <title>Draft genome of Bugula neritina, a colonial animal packing powerful symbionts and potential medicines.</title>
        <authorList>
            <person name="Rayko M."/>
        </authorList>
    </citation>
    <scope>NUCLEOTIDE SEQUENCE [LARGE SCALE GENOMIC DNA]</scope>
    <source>
        <strain evidence="2">Kwan_BN1</strain>
    </source>
</reference>
<comment type="caution">
    <text evidence="2">The sequence shown here is derived from an EMBL/GenBank/DDBJ whole genome shotgun (WGS) entry which is preliminary data.</text>
</comment>
<dbReference type="Gene3D" id="2.20.110.10">
    <property type="entry name" value="Histone H3 K4-specific methyltransferase SET7/9 N-terminal domain"/>
    <property type="match status" value="2"/>
</dbReference>
<dbReference type="InterPro" id="IPR003409">
    <property type="entry name" value="MORN"/>
</dbReference>
<dbReference type="EMBL" id="VXIV02002258">
    <property type="protein sequence ID" value="KAF6026527.1"/>
    <property type="molecule type" value="Genomic_DNA"/>
</dbReference>
<dbReference type="OrthoDB" id="437960at2759"/>
<gene>
    <name evidence="2" type="ORF">EB796_015166</name>
</gene>
<keyword evidence="1" id="KW-0677">Repeat</keyword>
<dbReference type="InterPro" id="IPR052849">
    <property type="entry name" value="MORN_repeat_protein"/>
</dbReference>
<sequence>MAPDKKKEKKDASPVGQSGIYIFPNGDQYDGEFKQLSDGTIERHGHGEHRTVEGMVYVGSWVNDKMTGEGRLEHPSGSVFEGDFVSNQFHGKGVYTWPNGSFYVGPFAENRIEGEGQFTDTEGQVWVGTFRHKAAPGLKFKLNL</sequence>
<accession>A0A7J7JKC8</accession>
<dbReference type="Proteomes" id="UP000593567">
    <property type="component" value="Unassembled WGS sequence"/>
</dbReference>
<dbReference type="AlphaFoldDB" id="A0A7J7JKC8"/>
<dbReference type="SUPFAM" id="SSF82185">
    <property type="entry name" value="Histone H3 K4-specific methyltransferase SET7/9 N-terminal domain"/>
    <property type="match status" value="1"/>
</dbReference>